<reference evidence="2 3" key="1">
    <citation type="submission" date="2024-11" db="EMBL/GenBank/DDBJ databases">
        <title>The Natural Products Discovery Center: Release of the First 8490 Sequenced Strains for Exploring Actinobacteria Biosynthetic Diversity.</title>
        <authorList>
            <person name="Kalkreuter E."/>
            <person name="Kautsar S.A."/>
            <person name="Yang D."/>
            <person name="Bader C.D."/>
            <person name="Teijaro C.N."/>
            <person name="Fluegel L."/>
            <person name="Davis C.M."/>
            <person name="Simpson J.R."/>
            <person name="Lauterbach L."/>
            <person name="Steele A.D."/>
            <person name="Gui C."/>
            <person name="Meng S."/>
            <person name="Li G."/>
            <person name="Viehrig K."/>
            <person name="Ye F."/>
            <person name="Su P."/>
            <person name="Kiefer A.F."/>
            <person name="Nichols A."/>
            <person name="Cepeda A.J."/>
            <person name="Yan W."/>
            <person name="Fan B."/>
            <person name="Jiang Y."/>
            <person name="Adhikari A."/>
            <person name="Zheng C.-J."/>
            <person name="Schuster L."/>
            <person name="Cowan T.M."/>
            <person name="Smanski M.J."/>
            <person name="Chevrette M.G."/>
            <person name="De Carvalho L.P.S."/>
            <person name="Shen B."/>
        </authorList>
    </citation>
    <scope>NUCLEOTIDE SEQUENCE [LARGE SCALE GENOMIC DNA]</scope>
    <source>
        <strain evidence="2 3">NPDC078403</strain>
    </source>
</reference>
<organism evidence="2 3">
    <name type="scientific">Pseudoalteromonas rhizosphaerae</name>
    <dbReference type="NCBI Taxonomy" id="2518973"/>
    <lineage>
        <taxon>Bacteria</taxon>
        <taxon>Pseudomonadati</taxon>
        <taxon>Pseudomonadota</taxon>
        <taxon>Gammaproteobacteria</taxon>
        <taxon>Alteromonadales</taxon>
        <taxon>Pseudoalteromonadaceae</taxon>
        <taxon>Pseudoalteromonas</taxon>
    </lineage>
</organism>
<keyword evidence="2" id="KW-0223">Dioxygenase</keyword>
<sequence>MTFPFYKITLPCDEYLFAHLQAHAQLENITKGRLGNTLIKKTSAGIPLVRTTSQYQNPAQAFLTCHQQIVEHIKTALKQQALPETDFNNALAEVYDASYSTMKYHSDQCLDIKKPSCIALFSCYENPDLLTDKHIRTLRVKHKNSDEQFDIPLTHNSVVLFSTDTNAQYHHKIILQKTPSFKKGETDNKWFGLTFRESKTFINFKNGQPYLNNGQRLTFATESEQKQYYKLRGEENKSLEFNYPPINYTLSAADLLEP</sequence>
<comment type="caution">
    <text evidence="2">The sequence shown here is derived from an EMBL/GenBank/DDBJ whole genome shotgun (WGS) entry which is preliminary data.</text>
</comment>
<dbReference type="InterPro" id="IPR027450">
    <property type="entry name" value="AlkB-like"/>
</dbReference>
<dbReference type="RefSeq" id="WP_404675563.1">
    <property type="nucleotide sequence ID" value="NZ_JBJDOT010000015.1"/>
</dbReference>
<dbReference type="InterPro" id="IPR037151">
    <property type="entry name" value="AlkB-like_sf"/>
</dbReference>
<dbReference type="EMBL" id="JBJDOT010000015">
    <property type="protein sequence ID" value="MFK3864625.1"/>
    <property type="molecule type" value="Genomic_DNA"/>
</dbReference>
<dbReference type="PANTHER" id="PTHR31212">
    <property type="entry name" value="ALPHA-KETOGLUTARATE-DEPENDENT DIOXYGENASE ALKB HOMOLOG 3"/>
    <property type="match status" value="1"/>
</dbReference>
<dbReference type="PANTHER" id="PTHR31212:SF4">
    <property type="entry name" value="ALPHA-KETOGLUTARATE-DEPENDENT DIOXYGENASE ALKB HOMOLOG 3"/>
    <property type="match status" value="1"/>
</dbReference>
<dbReference type="SUPFAM" id="SSF51197">
    <property type="entry name" value="Clavaminate synthase-like"/>
    <property type="match status" value="1"/>
</dbReference>
<feature type="domain" description="Alpha-ketoglutarate-dependent dioxygenase AlkB-like" evidence="1">
    <location>
        <begin position="53"/>
        <end position="196"/>
    </location>
</feature>
<dbReference type="InterPro" id="IPR032854">
    <property type="entry name" value="ALKBH3"/>
</dbReference>
<gene>
    <name evidence="2" type="ORF">ACI2JU_12205</name>
</gene>
<evidence type="ECO:0000313" key="2">
    <source>
        <dbReference type="EMBL" id="MFK3864625.1"/>
    </source>
</evidence>
<name>A0ABW8L0E1_9GAMM</name>
<accession>A0ABW8L0E1</accession>
<protein>
    <submittedName>
        <fullName evidence="2">Alpha-ketoglutarate-dependent dioxygenase AlkB</fullName>
    </submittedName>
</protein>
<dbReference type="GO" id="GO:0051213">
    <property type="term" value="F:dioxygenase activity"/>
    <property type="evidence" value="ECO:0007669"/>
    <property type="project" value="UniProtKB-KW"/>
</dbReference>
<dbReference type="Proteomes" id="UP001620262">
    <property type="component" value="Unassembled WGS sequence"/>
</dbReference>
<dbReference type="Pfam" id="PF13532">
    <property type="entry name" value="2OG-FeII_Oxy_2"/>
    <property type="match status" value="1"/>
</dbReference>
<evidence type="ECO:0000259" key="1">
    <source>
        <dbReference type="Pfam" id="PF13532"/>
    </source>
</evidence>
<keyword evidence="2" id="KW-0560">Oxidoreductase</keyword>
<dbReference type="Gene3D" id="2.60.120.590">
    <property type="entry name" value="Alpha-ketoglutarate-dependent dioxygenase AlkB-like"/>
    <property type="match status" value="1"/>
</dbReference>
<proteinExistence type="predicted"/>
<keyword evidence="3" id="KW-1185">Reference proteome</keyword>
<evidence type="ECO:0000313" key="3">
    <source>
        <dbReference type="Proteomes" id="UP001620262"/>
    </source>
</evidence>